<dbReference type="GO" id="GO:0009011">
    <property type="term" value="F:alpha-1,4-glucan glucosyltransferase (ADP-glucose donor) activity"/>
    <property type="evidence" value="ECO:0007669"/>
    <property type="project" value="UniProtKB-EC"/>
</dbReference>
<dbReference type="PANTHER" id="PTHR45825">
    <property type="entry name" value="GRANULE-BOUND STARCH SYNTHASE 1, CHLOROPLASTIC/AMYLOPLASTIC"/>
    <property type="match status" value="1"/>
</dbReference>
<evidence type="ECO:0000256" key="3">
    <source>
        <dbReference type="ARBA" id="ARBA00022676"/>
    </source>
</evidence>
<evidence type="ECO:0000256" key="2">
    <source>
        <dbReference type="ARBA" id="ARBA00012588"/>
    </source>
</evidence>
<keyword evidence="7" id="KW-1185">Reference proteome</keyword>
<evidence type="ECO:0000256" key="1">
    <source>
        <dbReference type="ARBA" id="ARBA00001478"/>
    </source>
</evidence>
<dbReference type="SUPFAM" id="SSF53756">
    <property type="entry name" value="UDP-Glycosyltransferase/glycogen phosphorylase"/>
    <property type="match status" value="1"/>
</dbReference>
<keyword evidence="4 6" id="KW-0808">Transferase</keyword>
<comment type="caution">
    <text evidence="6">The sequence shown here is derived from an EMBL/GenBank/DDBJ whole genome shotgun (WGS) entry which is preliminary data.</text>
</comment>
<dbReference type="Gene3D" id="3.40.50.2000">
    <property type="entry name" value="Glycogen Phosphorylase B"/>
    <property type="match status" value="2"/>
</dbReference>
<dbReference type="Pfam" id="PF08323">
    <property type="entry name" value="Glyco_transf_5"/>
    <property type="match status" value="1"/>
</dbReference>
<dbReference type="PANTHER" id="PTHR45825:SF11">
    <property type="entry name" value="ALPHA AMYLASE DOMAIN-CONTAINING PROTEIN"/>
    <property type="match status" value="1"/>
</dbReference>
<proteinExistence type="predicted"/>
<feature type="domain" description="Starch synthase catalytic" evidence="5">
    <location>
        <begin position="4"/>
        <end position="265"/>
    </location>
</feature>
<dbReference type="Proteomes" id="UP001596364">
    <property type="component" value="Unassembled WGS sequence"/>
</dbReference>
<protein>
    <recommendedName>
        <fullName evidence="2">starch synthase</fullName>
        <ecNumber evidence="2">2.4.1.21</ecNumber>
    </recommendedName>
</protein>
<dbReference type="EMBL" id="JBHSUS010000001">
    <property type="protein sequence ID" value="MFC6441004.1"/>
    <property type="molecule type" value="Genomic_DNA"/>
</dbReference>
<evidence type="ECO:0000313" key="6">
    <source>
        <dbReference type="EMBL" id="MFC6441004.1"/>
    </source>
</evidence>
<dbReference type="EC" id="2.4.1.21" evidence="2"/>
<accession>A0ABW1XQM7</accession>
<comment type="catalytic activity">
    <reaction evidence="1">
        <text>[(1-&gt;4)-alpha-D-glucosyl](n) + ADP-alpha-D-glucose = [(1-&gt;4)-alpha-D-glucosyl](n+1) + ADP + H(+)</text>
        <dbReference type="Rhea" id="RHEA:18189"/>
        <dbReference type="Rhea" id="RHEA-COMP:9584"/>
        <dbReference type="Rhea" id="RHEA-COMP:9587"/>
        <dbReference type="ChEBI" id="CHEBI:15378"/>
        <dbReference type="ChEBI" id="CHEBI:15444"/>
        <dbReference type="ChEBI" id="CHEBI:57498"/>
        <dbReference type="ChEBI" id="CHEBI:456216"/>
        <dbReference type="EC" id="2.4.1.21"/>
    </reaction>
</comment>
<gene>
    <name evidence="6" type="ORF">ACFP85_12690</name>
</gene>
<name>A0ABW1XQM7_9ALTE</name>
<dbReference type="Pfam" id="PF13692">
    <property type="entry name" value="Glyco_trans_1_4"/>
    <property type="match status" value="1"/>
</dbReference>
<dbReference type="InterPro" id="IPR013534">
    <property type="entry name" value="Starch_synth_cat_dom"/>
</dbReference>
<keyword evidence="3 6" id="KW-0328">Glycosyltransferase</keyword>
<reference evidence="7" key="1">
    <citation type="journal article" date="2019" name="Int. J. Syst. Evol. Microbiol.">
        <title>The Global Catalogue of Microorganisms (GCM) 10K type strain sequencing project: providing services to taxonomists for standard genome sequencing and annotation.</title>
        <authorList>
            <consortium name="The Broad Institute Genomics Platform"/>
            <consortium name="The Broad Institute Genome Sequencing Center for Infectious Disease"/>
            <person name="Wu L."/>
            <person name="Ma J."/>
        </authorList>
    </citation>
    <scope>NUCLEOTIDE SEQUENCE [LARGE SCALE GENOMIC DNA]</scope>
    <source>
        <strain evidence="7">CGMCC 1.16031</strain>
    </source>
</reference>
<organism evidence="6 7">
    <name type="scientific">Pseudobowmanella zhangzhouensis</name>
    <dbReference type="NCBI Taxonomy" id="1537679"/>
    <lineage>
        <taxon>Bacteria</taxon>
        <taxon>Pseudomonadati</taxon>
        <taxon>Pseudomonadota</taxon>
        <taxon>Gammaproteobacteria</taxon>
        <taxon>Alteromonadales</taxon>
        <taxon>Alteromonadaceae</taxon>
    </lineage>
</organism>
<dbReference type="RefSeq" id="WP_131258656.1">
    <property type="nucleotide sequence ID" value="NZ_JBHSUS010000001.1"/>
</dbReference>
<sequence>MTKRVLMLAAENGALKGAKVGGMADVIRDLPGALLTQNVCADVAMPGYGHLVAQTHAKLLATLSVPFAGGVTEVSLFRAPHPAHSECWLYLFEHPSWDDPEQKIYTDGGDQPFAADASRFALFCAASAEALLQQVIPLPDVLHLHDWHTGFFAMLRSCQRRYAPLQLIPAVYSIHNLALQGIRPISGDSSSLAGWYPDLLNELSSEQYQQICDPRYPNCVNPMRAGIVLSDRVHLVSPTYAKEVLLASRPEQGFFGGEGLEADLQAKARKRSLFGILNGCEYPGKDAPLDACFAAFLRLADSVLIGWQGNKVHTPSQDFIASRRISAMQQQSLQPDFLLTSVGRLTDQKMLLLRQPMPQGGLLIDAVLSRLATHSASARLMLLGSGDPHLAEVFRKVAARHENLLFLNGYDEELSAWLYQHGQLFLMPSSFEPCGISQMLAMRAGQPCLVHGVGGLQDTVEHAKSGFVFGGDDLAEQAADLLVKLDEALRLYGTSGWQKIAKAARAKRFSWAKSAAQYTKKLYKFS</sequence>
<evidence type="ECO:0000313" key="7">
    <source>
        <dbReference type="Proteomes" id="UP001596364"/>
    </source>
</evidence>
<dbReference type="CDD" id="cd03791">
    <property type="entry name" value="GT5_Glycogen_synthase_DULL1-like"/>
    <property type="match status" value="1"/>
</dbReference>
<evidence type="ECO:0000256" key="4">
    <source>
        <dbReference type="ARBA" id="ARBA00022679"/>
    </source>
</evidence>
<evidence type="ECO:0000259" key="5">
    <source>
        <dbReference type="Pfam" id="PF08323"/>
    </source>
</evidence>